<sequence length="117" mass="13233">MGSPKPLKITGTKPCKCKMNLAKTRWLPSSKDLSRNALFLQQLRSAVVPFTAADLKKVQSIDSYSPTEHSESYCPRRNRVSLKNELCLSFIPTVLQIRGVSIRRISISLLCLRTRNK</sequence>
<proteinExistence type="predicted"/>
<evidence type="ECO:0000313" key="1">
    <source>
        <dbReference type="EMBL" id="KAK6736983.1"/>
    </source>
</evidence>
<protein>
    <submittedName>
        <fullName evidence="1">Uncharacterized protein</fullName>
    </submittedName>
</protein>
<organism evidence="1 2">
    <name type="scientific">Necator americanus</name>
    <name type="common">Human hookworm</name>
    <dbReference type="NCBI Taxonomy" id="51031"/>
    <lineage>
        <taxon>Eukaryota</taxon>
        <taxon>Metazoa</taxon>
        <taxon>Ecdysozoa</taxon>
        <taxon>Nematoda</taxon>
        <taxon>Chromadorea</taxon>
        <taxon>Rhabditida</taxon>
        <taxon>Rhabditina</taxon>
        <taxon>Rhabditomorpha</taxon>
        <taxon>Strongyloidea</taxon>
        <taxon>Ancylostomatidae</taxon>
        <taxon>Bunostominae</taxon>
        <taxon>Necator</taxon>
    </lineage>
</organism>
<accession>A0ABR1CHF9</accession>
<gene>
    <name evidence="1" type="primary">Necator_chrII.g7380</name>
    <name evidence="1" type="ORF">RB195_019587</name>
</gene>
<comment type="caution">
    <text evidence="1">The sequence shown here is derived from an EMBL/GenBank/DDBJ whole genome shotgun (WGS) entry which is preliminary data.</text>
</comment>
<keyword evidence="2" id="KW-1185">Reference proteome</keyword>
<evidence type="ECO:0000313" key="2">
    <source>
        <dbReference type="Proteomes" id="UP001303046"/>
    </source>
</evidence>
<reference evidence="1 2" key="1">
    <citation type="submission" date="2023-08" db="EMBL/GenBank/DDBJ databases">
        <title>A Necator americanus chromosomal reference genome.</title>
        <authorList>
            <person name="Ilik V."/>
            <person name="Petrzelkova K.J."/>
            <person name="Pardy F."/>
            <person name="Fuh T."/>
            <person name="Niatou-Singa F.S."/>
            <person name="Gouil Q."/>
            <person name="Baker L."/>
            <person name="Ritchie M.E."/>
            <person name="Jex A.R."/>
            <person name="Gazzola D."/>
            <person name="Li H."/>
            <person name="Toshio Fujiwara R."/>
            <person name="Zhan B."/>
            <person name="Aroian R.V."/>
            <person name="Pafco B."/>
            <person name="Schwarz E.M."/>
        </authorList>
    </citation>
    <scope>NUCLEOTIDE SEQUENCE [LARGE SCALE GENOMIC DNA]</scope>
    <source>
        <strain evidence="1 2">Aroian</strain>
        <tissue evidence="1">Whole animal</tissue>
    </source>
</reference>
<dbReference type="Proteomes" id="UP001303046">
    <property type="component" value="Unassembled WGS sequence"/>
</dbReference>
<dbReference type="EMBL" id="JAVFWL010000002">
    <property type="protein sequence ID" value="KAK6736983.1"/>
    <property type="molecule type" value="Genomic_DNA"/>
</dbReference>
<name>A0ABR1CHF9_NECAM</name>